<evidence type="ECO:0000313" key="3">
    <source>
        <dbReference type="EMBL" id="SDE49726.1"/>
    </source>
</evidence>
<dbReference type="PANTHER" id="PTHR42733:SF12">
    <property type="entry name" value="PROTEINASE"/>
    <property type="match status" value="1"/>
</dbReference>
<dbReference type="InterPro" id="IPR029062">
    <property type="entry name" value="Class_I_gatase-like"/>
</dbReference>
<dbReference type="GeneID" id="78060366"/>
<dbReference type="PROSITE" id="PS51276">
    <property type="entry name" value="PEPTIDASE_C56_PFPI"/>
    <property type="match status" value="1"/>
</dbReference>
<accession>A0A1G7DFE4</accession>
<keyword evidence="3" id="KW-0645">Protease</keyword>
<reference evidence="4" key="1">
    <citation type="submission" date="2016-10" db="EMBL/GenBank/DDBJ databases">
        <authorList>
            <person name="Varghese N."/>
            <person name="Submissions S."/>
        </authorList>
    </citation>
    <scope>NUCLEOTIDE SEQUENCE [LARGE SCALE GENOMIC DNA]</scope>
    <source>
        <strain evidence="4">DSM 24729</strain>
    </source>
</reference>
<dbReference type="GO" id="GO:0006508">
    <property type="term" value="P:proteolysis"/>
    <property type="evidence" value="ECO:0007669"/>
    <property type="project" value="UniProtKB-KW"/>
</dbReference>
<organism evidence="3 4">
    <name type="scientific">Cellulophaga baltica</name>
    <dbReference type="NCBI Taxonomy" id="76594"/>
    <lineage>
        <taxon>Bacteria</taxon>
        <taxon>Pseudomonadati</taxon>
        <taxon>Bacteroidota</taxon>
        <taxon>Flavobacteriia</taxon>
        <taxon>Flavobacteriales</taxon>
        <taxon>Flavobacteriaceae</taxon>
        <taxon>Cellulophaga</taxon>
    </lineage>
</organism>
<sequence>MKLQDKKVAILATDGFEKSELFEPLNALKNEGASVDIISIKEGEIKSWEDKNWGEAISVTKLVKDAKEADYNALVLPGGVANPDTLRTDENSLEFIRSFFKSHKPVAAICHAPWLLISAGVIENREVTSFKSIKDDVLNAGATWLDKEVVVDSGLVTSRNPDDLPAFISKVIEEIGEGKHDKQVANA</sequence>
<dbReference type="NCBIfam" id="TIGR01382">
    <property type="entry name" value="PfpI"/>
    <property type="match status" value="1"/>
</dbReference>
<dbReference type="RefSeq" id="WP_025616097.1">
    <property type="nucleotide sequence ID" value="NZ_CANLPS010000001.1"/>
</dbReference>
<evidence type="ECO:0000313" key="4">
    <source>
        <dbReference type="Proteomes" id="UP000182114"/>
    </source>
</evidence>
<dbReference type="SUPFAM" id="SSF52317">
    <property type="entry name" value="Class I glutamine amidotransferase-like"/>
    <property type="match status" value="1"/>
</dbReference>
<dbReference type="Gene3D" id="3.40.50.880">
    <property type="match status" value="1"/>
</dbReference>
<gene>
    <name evidence="3" type="ORF">SAMN04487992_101505</name>
</gene>
<protein>
    <submittedName>
        <fullName evidence="3">Protease I</fullName>
    </submittedName>
</protein>
<feature type="domain" description="DJ-1/PfpI" evidence="2">
    <location>
        <begin position="6"/>
        <end position="174"/>
    </location>
</feature>
<dbReference type="CDD" id="cd03134">
    <property type="entry name" value="GATase1_PfpI_like"/>
    <property type="match status" value="1"/>
</dbReference>
<dbReference type="Proteomes" id="UP000182114">
    <property type="component" value="Unassembled WGS sequence"/>
</dbReference>
<dbReference type="InterPro" id="IPR002818">
    <property type="entry name" value="DJ-1/PfpI"/>
</dbReference>
<dbReference type="PANTHER" id="PTHR42733">
    <property type="entry name" value="DJ-1 PROTEIN"/>
    <property type="match status" value="1"/>
</dbReference>
<proteinExistence type="inferred from homology"/>
<dbReference type="InterPro" id="IPR006286">
    <property type="entry name" value="C56_PfpI-like"/>
</dbReference>
<dbReference type="AlphaFoldDB" id="A0A1G7DFE4"/>
<comment type="similarity">
    <text evidence="1">Belongs to the peptidase C56 family.</text>
</comment>
<dbReference type="eggNOG" id="COG0693">
    <property type="taxonomic scope" value="Bacteria"/>
</dbReference>
<keyword evidence="3" id="KW-0378">Hydrolase</keyword>
<dbReference type="EMBL" id="FNBD01000001">
    <property type="protein sequence ID" value="SDE49726.1"/>
    <property type="molecule type" value="Genomic_DNA"/>
</dbReference>
<keyword evidence="4" id="KW-1185">Reference proteome</keyword>
<evidence type="ECO:0000259" key="2">
    <source>
        <dbReference type="Pfam" id="PF01965"/>
    </source>
</evidence>
<evidence type="ECO:0000256" key="1">
    <source>
        <dbReference type="ARBA" id="ARBA00008542"/>
    </source>
</evidence>
<dbReference type="Pfam" id="PF01965">
    <property type="entry name" value="DJ-1_PfpI"/>
    <property type="match status" value="1"/>
</dbReference>
<name>A0A1G7DFE4_9FLAO</name>
<dbReference type="GO" id="GO:0008233">
    <property type="term" value="F:peptidase activity"/>
    <property type="evidence" value="ECO:0007669"/>
    <property type="project" value="UniProtKB-KW"/>
</dbReference>